<dbReference type="GO" id="GO:0005524">
    <property type="term" value="F:ATP binding"/>
    <property type="evidence" value="ECO:0007669"/>
    <property type="project" value="UniProtKB-KW"/>
</dbReference>
<dbReference type="InterPro" id="IPR050238">
    <property type="entry name" value="DNA_Rep/Repair_Clamp_Loader"/>
</dbReference>
<dbReference type="GO" id="GO:0003689">
    <property type="term" value="F:DNA clamp loader activity"/>
    <property type="evidence" value="ECO:0007669"/>
    <property type="project" value="TreeGrafter"/>
</dbReference>
<dbReference type="PANTHER" id="PTHR11669:SF20">
    <property type="entry name" value="REPLICATION FACTOR C SUBUNIT 4"/>
    <property type="match status" value="1"/>
</dbReference>
<dbReference type="AlphaFoldDB" id="D7EBM4"/>
<keyword evidence="5" id="KW-0067">ATP-binding</keyword>
<dbReference type="STRING" id="644295.Metev_2037"/>
<evidence type="ECO:0000259" key="7">
    <source>
        <dbReference type="SMART" id="SM00382"/>
    </source>
</evidence>
<dbReference type="Proteomes" id="UP000000391">
    <property type="component" value="Chromosome"/>
</dbReference>
<dbReference type="GO" id="GO:0005663">
    <property type="term" value="C:DNA replication factor C complex"/>
    <property type="evidence" value="ECO:0007669"/>
    <property type="project" value="TreeGrafter"/>
</dbReference>
<dbReference type="SUPFAM" id="SSF52540">
    <property type="entry name" value="P-loop containing nucleoside triphosphate hydrolases"/>
    <property type="match status" value="1"/>
</dbReference>
<keyword evidence="4" id="KW-0547">Nucleotide-binding</keyword>
<dbReference type="KEGG" id="mev:Metev_2037"/>
<evidence type="ECO:0000256" key="4">
    <source>
        <dbReference type="ARBA" id="ARBA00022741"/>
    </source>
</evidence>
<dbReference type="SUPFAM" id="SSF48019">
    <property type="entry name" value="post-AAA+ oligomerization domain-like"/>
    <property type="match status" value="1"/>
</dbReference>
<dbReference type="NCBIfam" id="NF009067">
    <property type="entry name" value="PRK12402.1"/>
    <property type="match status" value="1"/>
</dbReference>
<dbReference type="SMART" id="SM00382">
    <property type="entry name" value="AAA"/>
    <property type="match status" value="1"/>
</dbReference>
<evidence type="ECO:0000256" key="6">
    <source>
        <dbReference type="ARBA" id="ARBA00031749"/>
    </source>
</evidence>
<dbReference type="InterPro" id="IPR008921">
    <property type="entry name" value="DNA_pol3_clamp-load_cplx_C"/>
</dbReference>
<evidence type="ECO:0000256" key="1">
    <source>
        <dbReference type="ARBA" id="ARBA00009668"/>
    </source>
</evidence>
<gene>
    <name evidence="8" type="ordered locus">Metev_2037</name>
</gene>
<dbReference type="GO" id="GO:0006261">
    <property type="term" value="P:DNA-templated DNA replication"/>
    <property type="evidence" value="ECO:0007669"/>
    <property type="project" value="TreeGrafter"/>
</dbReference>
<dbReference type="Gene3D" id="1.10.8.60">
    <property type="match status" value="1"/>
</dbReference>
<dbReference type="Pfam" id="PF13177">
    <property type="entry name" value="DNA_pol3_delta2"/>
    <property type="match status" value="1"/>
</dbReference>
<feature type="domain" description="AAA+ ATPase" evidence="7">
    <location>
        <begin position="35"/>
        <end position="193"/>
    </location>
</feature>
<dbReference type="Pfam" id="PF08542">
    <property type="entry name" value="Rep_fac_C"/>
    <property type="match status" value="1"/>
</dbReference>
<dbReference type="InterPro" id="IPR013748">
    <property type="entry name" value="Rep_factorC_C"/>
</dbReference>
<dbReference type="RefSeq" id="WP_013195431.1">
    <property type="nucleotide sequence ID" value="NC_014253.1"/>
</dbReference>
<dbReference type="Gene3D" id="1.20.272.10">
    <property type="match status" value="1"/>
</dbReference>
<dbReference type="GeneID" id="9347697"/>
<dbReference type="GO" id="GO:0003677">
    <property type="term" value="F:DNA binding"/>
    <property type="evidence" value="ECO:0007669"/>
    <property type="project" value="InterPro"/>
</dbReference>
<protein>
    <recommendedName>
        <fullName evidence="2">Replication factor C small subunit</fullName>
    </recommendedName>
    <alternativeName>
        <fullName evidence="6">Clamp loader small subunit</fullName>
    </alternativeName>
</protein>
<dbReference type="CDD" id="cd00009">
    <property type="entry name" value="AAA"/>
    <property type="match status" value="1"/>
</dbReference>
<sequence>MKDIWTVKYKPKKLDDIAGNEFSINTLKKILKSNNLPHLIFQGPVNSGKSSTAFALANELYGKHYENNFTYFNASDFFDQGKRYLVRDRRFARIIGTQDPKKIRMSVLSIFKQIINEYASMRPIDSDYKIIFIDDAQSLDSSSQQALRRIMEKYTSTCRFILSTTQPSKLIQPLKSRGLRLFFTYVTEKELKNYIQPIAENEDIQFTEDGLEALWYVSRGNISRALTTTQIAYLHSKDEDTNISLQDIYEAVLNEIPEKENIDQLFSAAVNKDIDTARKIIDNLLIESGFSGYEILESLYDVAVESGDNDLKVADMVKKIAEIDFHMLDAANARIQLEYLITDLY</sequence>
<comment type="similarity">
    <text evidence="1">Belongs to the activator 1 small subunits family. RfcS subfamily.</text>
</comment>
<dbReference type="OrthoDB" id="7928at2157"/>
<evidence type="ECO:0000313" key="8">
    <source>
        <dbReference type="EMBL" id="ADI74866.1"/>
    </source>
</evidence>
<name>D7EBM4_METEZ</name>
<dbReference type="GO" id="GO:0006281">
    <property type="term" value="P:DNA repair"/>
    <property type="evidence" value="ECO:0007669"/>
    <property type="project" value="TreeGrafter"/>
</dbReference>
<keyword evidence="3" id="KW-0235">DNA replication</keyword>
<dbReference type="PANTHER" id="PTHR11669">
    <property type="entry name" value="REPLICATION FACTOR C / DNA POLYMERASE III GAMMA-TAU SUBUNIT"/>
    <property type="match status" value="1"/>
</dbReference>
<dbReference type="InterPro" id="IPR003593">
    <property type="entry name" value="AAA+_ATPase"/>
</dbReference>
<accession>D7EBM4</accession>
<evidence type="ECO:0000313" key="9">
    <source>
        <dbReference type="Proteomes" id="UP000000391"/>
    </source>
</evidence>
<evidence type="ECO:0000256" key="3">
    <source>
        <dbReference type="ARBA" id="ARBA00022705"/>
    </source>
</evidence>
<evidence type="ECO:0000256" key="5">
    <source>
        <dbReference type="ARBA" id="ARBA00022840"/>
    </source>
</evidence>
<keyword evidence="9" id="KW-1185">Reference proteome</keyword>
<dbReference type="EMBL" id="CP002069">
    <property type="protein sequence ID" value="ADI74866.1"/>
    <property type="molecule type" value="Genomic_DNA"/>
</dbReference>
<dbReference type="InterPro" id="IPR027417">
    <property type="entry name" value="P-loop_NTPase"/>
</dbReference>
<reference evidence="8 9" key="1">
    <citation type="submission" date="2010-06" db="EMBL/GenBank/DDBJ databases">
        <title>Complete sequence chromosome of Methanohalobium evestigatum Z-7303.</title>
        <authorList>
            <consortium name="US DOE Joint Genome Institute"/>
            <person name="Lucas S."/>
            <person name="Copeland A."/>
            <person name="Lapidus A."/>
            <person name="Cheng J.-F."/>
            <person name="Bruce D."/>
            <person name="Goodwin L."/>
            <person name="Pitluck S."/>
            <person name="Saunders E."/>
            <person name="Detter J.C."/>
            <person name="Han C."/>
            <person name="Tapia R."/>
            <person name="Land M."/>
            <person name="Hauser L."/>
            <person name="Kyrpides N."/>
            <person name="Mikhailova N."/>
            <person name="Sieprawska-Lupa M."/>
            <person name="Whitman W.B."/>
            <person name="Anderson I."/>
            <person name="Woyke T."/>
        </authorList>
    </citation>
    <scope>NUCLEOTIDE SEQUENCE [LARGE SCALE GENOMIC DNA]</scope>
    <source>
        <strain evidence="9">ATCC BAA-1072 / DSM 3721 / NBRC 107634 / OCM 161 / Z-7303</strain>
    </source>
</reference>
<proteinExistence type="inferred from homology"/>
<organism evidence="8 9">
    <name type="scientific">Methanohalobium evestigatum (strain ATCC BAA-1072 / DSM 3721 / NBRC 107634 / OCM 161 / Z-7303)</name>
    <dbReference type="NCBI Taxonomy" id="644295"/>
    <lineage>
        <taxon>Archaea</taxon>
        <taxon>Methanobacteriati</taxon>
        <taxon>Methanobacteriota</taxon>
        <taxon>Stenosarchaea group</taxon>
        <taxon>Methanomicrobia</taxon>
        <taxon>Methanosarcinales</taxon>
        <taxon>Methanosarcinaceae</taxon>
        <taxon>Methanohalobium</taxon>
    </lineage>
</organism>
<evidence type="ECO:0000256" key="2">
    <source>
        <dbReference type="ARBA" id="ARBA00014164"/>
    </source>
</evidence>
<dbReference type="Gene3D" id="3.40.50.300">
    <property type="entry name" value="P-loop containing nucleotide triphosphate hydrolases"/>
    <property type="match status" value="1"/>
</dbReference>
<dbReference type="HOGENOM" id="CLU_042324_2_1_2"/>